<dbReference type="GO" id="GO:0016810">
    <property type="term" value="F:hydrolase activity, acting on carbon-nitrogen (but not peptide) bonds"/>
    <property type="evidence" value="ECO:0007669"/>
    <property type="project" value="InterPro"/>
</dbReference>
<proteinExistence type="predicted"/>
<dbReference type="AlphaFoldDB" id="A0AAD6CHB7"/>
<dbReference type="Pfam" id="PF01979">
    <property type="entry name" value="Amidohydro_1"/>
    <property type="match status" value="1"/>
</dbReference>
<reference evidence="2" key="2">
    <citation type="journal article" date="2023" name="IMA Fungus">
        <title>Comparative genomic study of the Penicillium genus elucidates a diverse pangenome and 15 lateral gene transfer events.</title>
        <authorList>
            <person name="Petersen C."/>
            <person name="Sorensen T."/>
            <person name="Nielsen M.R."/>
            <person name="Sondergaard T.E."/>
            <person name="Sorensen J.L."/>
            <person name="Fitzpatrick D.A."/>
            <person name="Frisvad J.C."/>
            <person name="Nielsen K.L."/>
        </authorList>
    </citation>
    <scope>NUCLEOTIDE SEQUENCE</scope>
    <source>
        <strain evidence="2">IBT 16125</strain>
    </source>
</reference>
<evidence type="ECO:0000313" key="3">
    <source>
        <dbReference type="Proteomes" id="UP001213681"/>
    </source>
</evidence>
<dbReference type="EMBL" id="JAPVEA010000002">
    <property type="protein sequence ID" value="KAJ5461720.1"/>
    <property type="molecule type" value="Genomic_DNA"/>
</dbReference>
<reference evidence="2" key="1">
    <citation type="submission" date="2022-12" db="EMBL/GenBank/DDBJ databases">
        <authorList>
            <person name="Petersen C."/>
        </authorList>
    </citation>
    <scope>NUCLEOTIDE SEQUENCE</scope>
    <source>
        <strain evidence="2">IBT 16125</strain>
    </source>
</reference>
<name>A0AAD6CHB7_9EURO</name>
<comment type="caution">
    <text evidence="2">The sequence shown here is derived from an EMBL/GenBank/DDBJ whole genome shotgun (WGS) entry which is preliminary data.</text>
</comment>
<evidence type="ECO:0000313" key="2">
    <source>
        <dbReference type="EMBL" id="KAJ5461720.1"/>
    </source>
</evidence>
<dbReference type="Gene3D" id="3.40.50.10910">
    <property type="entry name" value="Amidohydrolase"/>
    <property type="match status" value="1"/>
</dbReference>
<evidence type="ECO:0000259" key="1">
    <source>
        <dbReference type="Pfam" id="PF01979"/>
    </source>
</evidence>
<dbReference type="RefSeq" id="XP_056770762.1">
    <property type="nucleotide sequence ID" value="XM_056906655.1"/>
</dbReference>
<keyword evidence="3" id="KW-1185">Reference proteome</keyword>
<dbReference type="SUPFAM" id="SSF51338">
    <property type="entry name" value="Composite domain of metallo-dependent hydrolases"/>
    <property type="match status" value="2"/>
</dbReference>
<dbReference type="InterPro" id="IPR011059">
    <property type="entry name" value="Metal-dep_hydrolase_composite"/>
</dbReference>
<dbReference type="Proteomes" id="UP001213681">
    <property type="component" value="Unassembled WGS sequence"/>
</dbReference>
<dbReference type="PANTHER" id="PTHR43135">
    <property type="entry name" value="ALPHA-D-RIBOSE 1-METHYLPHOSPHONATE 5-TRIPHOSPHATE DIPHOSPHATASE"/>
    <property type="match status" value="1"/>
</dbReference>
<dbReference type="GeneID" id="81596898"/>
<gene>
    <name evidence="2" type="ORF">N7458_003272</name>
</gene>
<dbReference type="Gene3D" id="3.30.110.90">
    <property type="entry name" value="Amidohydrolase"/>
    <property type="match status" value="1"/>
</dbReference>
<dbReference type="SUPFAM" id="SSF51556">
    <property type="entry name" value="Metallo-dependent hydrolases"/>
    <property type="match status" value="1"/>
</dbReference>
<accession>A0AAD6CHB7</accession>
<feature type="domain" description="Amidohydrolase-related" evidence="1">
    <location>
        <begin position="55"/>
        <end position="409"/>
    </location>
</feature>
<dbReference type="PANTHER" id="PTHR43135:SF3">
    <property type="entry name" value="ALPHA-D-RIBOSE 1-METHYLPHOSPHONATE 5-TRIPHOSPHATE DIPHOSPHATASE"/>
    <property type="match status" value="1"/>
</dbReference>
<dbReference type="InterPro" id="IPR051781">
    <property type="entry name" value="Metallo-dep_Hydrolase"/>
</dbReference>
<dbReference type="InterPro" id="IPR032466">
    <property type="entry name" value="Metal_Hydrolase"/>
</dbReference>
<protein>
    <recommendedName>
        <fullName evidence="1">Amidohydrolase-related domain-containing protein</fullName>
    </recommendedName>
</protein>
<organism evidence="2 3">
    <name type="scientific">Penicillium daleae</name>
    <dbReference type="NCBI Taxonomy" id="63821"/>
    <lineage>
        <taxon>Eukaryota</taxon>
        <taxon>Fungi</taxon>
        <taxon>Dikarya</taxon>
        <taxon>Ascomycota</taxon>
        <taxon>Pezizomycotina</taxon>
        <taxon>Eurotiomycetes</taxon>
        <taxon>Eurotiomycetidae</taxon>
        <taxon>Eurotiales</taxon>
        <taxon>Aspergillaceae</taxon>
        <taxon>Penicillium</taxon>
    </lineage>
</organism>
<dbReference type="Gene3D" id="2.30.40.10">
    <property type="entry name" value="Urease, subunit C, domain 1"/>
    <property type="match status" value="1"/>
</dbReference>
<dbReference type="InterPro" id="IPR006680">
    <property type="entry name" value="Amidohydro-rel"/>
</dbReference>
<sequence length="412" mass="45080">MSVTLISNARIFDGVSVISEHGHVLVESGRISQISLREPLSPPADCAVVDASGCTLLPGLIDAHVHVFRDVQLLETAIQHGVTTVLDMHNEREWFKEINAITNQRNDVADVKSCCYGATIKNGWPSAIVRLVSQEQNLEDRISKWPNLTDKKSIEDYIARNRAAGATFTKLMQEDGHTMTLPFPERPVPTPSLEMQKMIVDASHENGMLAVAHALTNHSTLHVLRAGVDGLAHASIEPINEEIIQAFKKNNAFVIPTLVIHASSSGEEQETRDRFASGLQGPEKEHLLGCLHITSEKFSIKSVYEQVSTLKKAGIDILCGTDTSIDLPGTRAGASVHHELWMYVNRCGFTPLEALVSATSKIVDRFGFPDRGLIQEGRLADLVLVAGNPTESIEAIGNIKIVWRNGEAVVKN</sequence>
<dbReference type="Gene3D" id="1.20.58.520">
    <property type="entry name" value="Amidohydrolase"/>
    <property type="match status" value="1"/>
</dbReference>